<name>A0A975PBW5_9RHOB</name>
<dbReference type="InterPro" id="IPR055397">
    <property type="entry name" value="TraK_C"/>
</dbReference>
<protein>
    <submittedName>
        <fullName evidence="3">Type-F conjugative transfer system secretin TraK</fullName>
    </submittedName>
</protein>
<feature type="domain" description="TraK N-terminal" evidence="1">
    <location>
        <begin position="11"/>
        <end position="99"/>
    </location>
</feature>
<keyword evidence="4" id="KW-1185">Reference proteome</keyword>
<gene>
    <name evidence="3" type="ORF">KM031_21500</name>
</gene>
<dbReference type="Pfam" id="PF23536">
    <property type="entry name" value="TraK_C"/>
    <property type="match status" value="1"/>
</dbReference>
<reference evidence="3" key="1">
    <citation type="submission" date="2021-06" db="EMBL/GenBank/DDBJ databases">
        <authorList>
            <person name="Lee C.-S."/>
            <person name="Jin L."/>
        </authorList>
    </citation>
    <scope>NUCLEOTIDE SEQUENCE</scope>
    <source>
        <strain evidence="3">Con5</strain>
        <plasmid evidence="3">p4</plasmid>
    </source>
</reference>
<dbReference type="Proteomes" id="UP000679352">
    <property type="component" value="Plasmid p4"/>
</dbReference>
<proteinExistence type="predicted"/>
<dbReference type="InterPro" id="IPR010563">
    <property type="entry name" value="TraK_N"/>
</dbReference>
<geneLocation type="plasmid" evidence="3 4">
    <name>p4</name>
</geneLocation>
<feature type="domain" description="TraK C-terminal" evidence="2">
    <location>
        <begin position="162"/>
        <end position="221"/>
    </location>
</feature>
<evidence type="ECO:0000259" key="1">
    <source>
        <dbReference type="Pfam" id="PF06586"/>
    </source>
</evidence>
<dbReference type="AlphaFoldDB" id="A0A975PBW5"/>
<evidence type="ECO:0000313" key="3">
    <source>
        <dbReference type="EMBL" id="QWK93122.1"/>
    </source>
</evidence>
<organism evidence="3 4">
    <name type="scientific">Gemmobacter fulvus</name>
    <dbReference type="NCBI Taxonomy" id="2840474"/>
    <lineage>
        <taxon>Bacteria</taxon>
        <taxon>Pseudomonadati</taxon>
        <taxon>Pseudomonadota</taxon>
        <taxon>Alphaproteobacteria</taxon>
        <taxon>Rhodobacterales</taxon>
        <taxon>Paracoccaceae</taxon>
        <taxon>Gemmobacter</taxon>
    </lineage>
</organism>
<keyword evidence="3" id="KW-0614">Plasmid</keyword>
<evidence type="ECO:0000313" key="4">
    <source>
        <dbReference type="Proteomes" id="UP000679352"/>
    </source>
</evidence>
<sequence length="224" mass="23614">MASAEQKLSIRPDRKASFYAAAGGVTRLSVSADRIRKLIHDDSAFETMNDEETGDVFMRYVGDQSKLAPETGHIITESGITIPYEVTPRLSADAETVVIDIVGGAKKAAAAGTGAAAAPAEPPPFLDESASQGGYSDGLVEFLRKTIVKHIGRNAPPKSGNGAVVATEKGGGLKASVRVAKVGATGGFVRPQTFYTSRVVAVWVDRQSLGPNERTWVVVVEKTK</sequence>
<dbReference type="KEGG" id="gfu:KM031_21500"/>
<dbReference type="Pfam" id="PF06586">
    <property type="entry name" value="TraK_N"/>
    <property type="match status" value="1"/>
</dbReference>
<dbReference type="EMBL" id="CP076365">
    <property type="protein sequence ID" value="QWK93122.1"/>
    <property type="molecule type" value="Genomic_DNA"/>
</dbReference>
<evidence type="ECO:0000259" key="2">
    <source>
        <dbReference type="Pfam" id="PF23536"/>
    </source>
</evidence>
<accession>A0A975PBW5</accession>